<dbReference type="PANTHER" id="PTHR30419">
    <property type="entry name" value="HTH-TYPE TRANSCRIPTIONAL REGULATOR YBHD"/>
    <property type="match status" value="1"/>
</dbReference>
<dbReference type="Proteomes" id="UP000252038">
    <property type="component" value="Chromosome"/>
</dbReference>
<evidence type="ECO:0000256" key="2">
    <source>
        <dbReference type="ARBA" id="ARBA00023015"/>
    </source>
</evidence>
<feature type="domain" description="HTH lysR-type" evidence="5">
    <location>
        <begin position="41"/>
        <end position="100"/>
    </location>
</feature>
<dbReference type="OrthoDB" id="8679465at2"/>
<dbReference type="Pfam" id="PF00126">
    <property type="entry name" value="HTH_1"/>
    <property type="match status" value="1"/>
</dbReference>
<dbReference type="InterPro" id="IPR036388">
    <property type="entry name" value="WH-like_DNA-bd_sf"/>
</dbReference>
<dbReference type="EMBL" id="CP029554">
    <property type="protein sequence ID" value="AXE34044.1"/>
    <property type="molecule type" value="Genomic_DNA"/>
</dbReference>
<sequence>MLLVMAGALAGDEDMHAIGVFYADVNEKLSYPVHPNVIHPMNLRNLRYFVAVARHGSYQKAAARIHLTQPALSKAIQQLEEELDATLLVRSRPGSPASLTPAGELVLRRAESLLRENAAMLDDLARLKCQTQGELRLGLPPLAGIPRVARLMQTFRSLYPLVQLRLFESGGCEQEDAVMSGDIEVAICLTPQHPELDSLLIGEYPLRFVLPASHPLAGRASLKPAEVADMPWIRLEGASQVNRMAADAWQQAGLVPETYADSGHLGLCLSLVAAGCGLLILPEPWLPPHPTDIALVPCDDPSLTWKLSLIWRRGIALSEPAERWRQLLIEEGKARDCPPGVEEDAAKEDN</sequence>
<dbReference type="Gene3D" id="3.40.190.10">
    <property type="entry name" value="Periplasmic binding protein-like II"/>
    <property type="match status" value="2"/>
</dbReference>
<dbReference type="GO" id="GO:0003700">
    <property type="term" value="F:DNA-binding transcription factor activity"/>
    <property type="evidence" value="ECO:0007669"/>
    <property type="project" value="InterPro"/>
</dbReference>
<evidence type="ECO:0000256" key="1">
    <source>
        <dbReference type="ARBA" id="ARBA00009437"/>
    </source>
</evidence>
<name>A0A344UFJ6_9NEIS</name>
<keyword evidence="4" id="KW-0804">Transcription</keyword>
<dbReference type="Pfam" id="PF03466">
    <property type="entry name" value="LysR_substrate"/>
    <property type="match status" value="1"/>
</dbReference>
<reference evidence="6 7" key="1">
    <citation type="submission" date="2018-05" db="EMBL/GenBank/DDBJ databases">
        <title>Genome sequencing, assembly and analysis of the novel insecticidal bacterium, Chromobacterium phragmitis.</title>
        <authorList>
            <person name="Sparks M.E."/>
            <person name="Blackburn M.B."/>
            <person name="Gundersen-Rindal D.E."/>
        </authorList>
    </citation>
    <scope>NUCLEOTIDE SEQUENCE [LARGE SCALE GENOMIC DNA]</scope>
    <source>
        <strain evidence="6">IIBBL 274-1</strain>
    </source>
</reference>
<dbReference type="PROSITE" id="PS50931">
    <property type="entry name" value="HTH_LYSR"/>
    <property type="match status" value="1"/>
</dbReference>
<keyword evidence="3" id="KW-0238">DNA-binding</keyword>
<evidence type="ECO:0000259" key="5">
    <source>
        <dbReference type="PROSITE" id="PS50931"/>
    </source>
</evidence>
<evidence type="ECO:0000256" key="3">
    <source>
        <dbReference type="ARBA" id="ARBA00023125"/>
    </source>
</evidence>
<dbReference type="PRINTS" id="PR00039">
    <property type="entry name" value="HTHLYSR"/>
</dbReference>
<evidence type="ECO:0000313" key="7">
    <source>
        <dbReference type="Proteomes" id="UP000252038"/>
    </source>
</evidence>
<gene>
    <name evidence="6" type="ORF">DK843_06855</name>
</gene>
<dbReference type="SUPFAM" id="SSF53850">
    <property type="entry name" value="Periplasmic binding protein-like II"/>
    <property type="match status" value="1"/>
</dbReference>
<dbReference type="GO" id="GO:0003677">
    <property type="term" value="F:DNA binding"/>
    <property type="evidence" value="ECO:0007669"/>
    <property type="project" value="UniProtKB-KW"/>
</dbReference>
<evidence type="ECO:0000313" key="6">
    <source>
        <dbReference type="EMBL" id="AXE34044.1"/>
    </source>
</evidence>
<dbReference type="InterPro" id="IPR005119">
    <property type="entry name" value="LysR_subst-bd"/>
</dbReference>
<protein>
    <submittedName>
        <fullName evidence="6">LysR family transcriptional regulator</fullName>
    </submittedName>
</protein>
<dbReference type="SUPFAM" id="SSF46785">
    <property type="entry name" value="Winged helix' DNA-binding domain"/>
    <property type="match status" value="1"/>
</dbReference>
<comment type="similarity">
    <text evidence="1">Belongs to the LysR transcriptional regulatory family.</text>
</comment>
<dbReference type="InterPro" id="IPR000847">
    <property type="entry name" value="LysR_HTH_N"/>
</dbReference>
<dbReference type="KEGG" id="chri:DK842_01305"/>
<evidence type="ECO:0000256" key="4">
    <source>
        <dbReference type="ARBA" id="ARBA00023163"/>
    </source>
</evidence>
<organism evidence="6 7">
    <name type="scientific">Chromobacterium phragmitis</name>
    <dbReference type="NCBI Taxonomy" id="2202141"/>
    <lineage>
        <taxon>Bacteria</taxon>
        <taxon>Pseudomonadati</taxon>
        <taxon>Pseudomonadota</taxon>
        <taxon>Betaproteobacteria</taxon>
        <taxon>Neisseriales</taxon>
        <taxon>Chromobacteriaceae</taxon>
        <taxon>Chromobacterium</taxon>
    </lineage>
</organism>
<dbReference type="Gene3D" id="1.10.10.10">
    <property type="entry name" value="Winged helix-like DNA-binding domain superfamily/Winged helix DNA-binding domain"/>
    <property type="match status" value="1"/>
</dbReference>
<dbReference type="InterPro" id="IPR036390">
    <property type="entry name" value="WH_DNA-bd_sf"/>
</dbReference>
<dbReference type="KEGG" id="chrb:DK843_06855"/>
<dbReference type="AlphaFoldDB" id="A0A344UFJ6"/>
<dbReference type="InterPro" id="IPR050950">
    <property type="entry name" value="HTH-type_LysR_regulators"/>
</dbReference>
<dbReference type="PANTHER" id="PTHR30419:SF8">
    <property type="entry name" value="NITROGEN ASSIMILATION TRANSCRIPTIONAL ACTIVATOR-RELATED"/>
    <property type="match status" value="1"/>
</dbReference>
<accession>A0A344UFJ6</accession>
<keyword evidence="2" id="KW-0805">Transcription regulation</keyword>
<dbReference type="FunFam" id="1.10.10.10:FF:000001">
    <property type="entry name" value="LysR family transcriptional regulator"/>
    <property type="match status" value="1"/>
</dbReference>
<proteinExistence type="inferred from homology"/>
<dbReference type="GO" id="GO:0005829">
    <property type="term" value="C:cytosol"/>
    <property type="evidence" value="ECO:0007669"/>
    <property type="project" value="TreeGrafter"/>
</dbReference>